<accession>A0A0J7JBK2</accession>
<proteinExistence type="predicted"/>
<dbReference type="AlphaFoldDB" id="A0A0J7JBK2"/>
<dbReference type="OrthoDB" id="490745at2"/>
<protein>
    <submittedName>
        <fullName evidence="1">Uncharacterized protein</fullName>
    </submittedName>
</protein>
<dbReference type="PATRIC" id="fig|1658765.3.peg.1475"/>
<evidence type="ECO:0000313" key="1">
    <source>
        <dbReference type="EMBL" id="KMQ75279.1"/>
    </source>
</evidence>
<gene>
    <name evidence="1" type="ORF">Msub_11481</name>
</gene>
<dbReference type="RefSeq" id="WP_048495405.1">
    <property type="nucleotide sequence ID" value="NZ_LFBU01000001.1"/>
</dbReference>
<comment type="caution">
    <text evidence="1">The sequence shown here is derived from an EMBL/GenBank/DDBJ whole genome shotgun (WGS) entry which is preliminary data.</text>
</comment>
<name>A0A0J7JBK2_9GAMM</name>
<evidence type="ECO:0000313" key="2">
    <source>
        <dbReference type="Proteomes" id="UP000036102"/>
    </source>
</evidence>
<organism evidence="1 2">
    <name type="scientific">Marinobacter subterrani</name>
    <dbReference type="NCBI Taxonomy" id="1658765"/>
    <lineage>
        <taxon>Bacteria</taxon>
        <taxon>Pseudomonadati</taxon>
        <taxon>Pseudomonadota</taxon>
        <taxon>Gammaproteobacteria</taxon>
        <taxon>Pseudomonadales</taxon>
        <taxon>Marinobacteraceae</taxon>
        <taxon>Marinobacter</taxon>
    </lineage>
</organism>
<sequence length="66" mass="7466">MTLEELLRTKKKGINGVSKREVEVPLTFVVDIGQEREDGVHFYIHPADENGETLDFLVKGNELTPI</sequence>
<keyword evidence="2" id="KW-1185">Reference proteome</keyword>
<dbReference type="Proteomes" id="UP000036102">
    <property type="component" value="Unassembled WGS sequence"/>
</dbReference>
<reference evidence="1 2" key="1">
    <citation type="submission" date="2015-06" db="EMBL/GenBank/DDBJ databases">
        <title>Marinobacter subterrani, a genetically tractable neutrophilic iron-oxidizing strain isolated from the Soudan Iron Mine.</title>
        <authorList>
            <person name="Bonis B.M."/>
            <person name="Gralnick J.A."/>
        </authorList>
    </citation>
    <scope>NUCLEOTIDE SEQUENCE [LARGE SCALE GENOMIC DNA]</scope>
    <source>
        <strain evidence="1 2">JG233</strain>
    </source>
</reference>
<dbReference type="EMBL" id="LFBU01000001">
    <property type="protein sequence ID" value="KMQ75279.1"/>
    <property type="molecule type" value="Genomic_DNA"/>
</dbReference>